<evidence type="ECO:0000313" key="3">
    <source>
        <dbReference type="Proteomes" id="UP000316612"/>
    </source>
</evidence>
<evidence type="ECO:0008006" key="4">
    <source>
        <dbReference type="Google" id="ProtNLM"/>
    </source>
</evidence>
<comment type="caution">
    <text evidence="2">The sequence shown here is derived from an EMBL/GenBank/DDBJ whole genome shotgun (WGS) entry which is preliminary data.</text>
</comment>
<evidence type="ECO:0000256" key="1">
    <source>
        <dbReference type="SAM" id="Phobius"/>
    </source>
</evidence>
<keyword evidence="1" id="KW-1133">Transmembrane helix</keyword>
<dbReference type="AlphaFoldDB" id="A0A4Y4DS49"/>
<dbReference type="RefSeq" id="WP_141364346.1">
    <property type="nucleotide sequence ID" value="NZ_BAAAJL010000010.1"/>
</dbReference>
<feature type="transmembrane region" description="Helical" evidence="1">
    <location>
        <begin position="17"/>
        <end position="40"/>
    </location>
</feature>
<feature type="transmembrane region" description="Helical" evidence="1">
    <location>
        <begin position="82"/>
        <end position="108"/>
    </location>
</feature>
<dbReference type="Pfam" id="PF10990">
    <property type="entry name" value="DUF2809"/>
    <property type="match status" value="1"/>
</dbReference>
<dbReference type="EMBL" id="BJNY01000010">
    <property type="protein sequence ID" value="GED06360.1"/>
    <property type="molecule type" value="Genomic_DNA"/>
</dbReference>
<name>A0A4Y4DS49_GLUUR</name>
<keyword evidence="1" id="KW-0812">Transmembrane</keyword>
<dbReference type="InterPro" id="IPR021257">
    <property type="entry name" value="DUF2809"/>
</dbReference>
<proteinExistence type="predicted"/>
<keyword evidence="3" id="KW-1185">Reference proteome</keyword>
<sequence length="119" mass="12456">MGITAVAVVPIGLAARYLGSGLVADISGGVLYTVLFYALFAFASPTISPAKIASAALTWCWLVELAQLTSVPRLLSDWFAPLHLIFGSGFAPIDLAAYALGVAVAWLIDTRCSPKPTTD</sequence>
<evidence type="ECO:0000313" key="2">
    <source>
        <dbReference type="EMBL" id="GED06360.1"/>
    </source>
</evidence>
<reference evidence="2 3" key="1">
    <citation type="submission" date="2019-06" db="EMBL/GenBank/DDBJ databases">
        <title>Whole genome shotgun sequence of Glutamicibacter uratoxydans NBRC 15515.</title>
        <authorList>
            <person name="Hosoyama A."/>
            <person name="Uohara A."/>
            <person name="Ohji S."/>
            <person name="Ichikawa N."/>
        </authorList>
    </citation>
    <scope>NUCLEOTIDE SEQUENCE [LARGE SCALE GENOMIC DNA]</scope>
    <source>
        <strain evidence="2 3">NBRC 15515</strain>
    </source>
</reference>
<dbReference type="Proteomes" id="UP000316612">
    <property type="component" value="Unassembled WGS sequence"/>
</dbReference>
<gene>
    <name evidence="2" type="ORF">AUR04nite_18920</name>
</gene>
<keyword evidence="1" id="KW-0472">Membrane</keyword>
<protein>
    <recommendedName>
        <fullName evidence="4">DUF2809 domain-containing protein</fullName>
    </recommendedName>
</protein>
<accession>A0A4Y4DS49</accession>
<dbReference type="OrthoDB" id="3874273at2"/>
<organism evidence="2 3">
    <name type="scientific">Glutamicibacter uratoxydans</name>
    <name type="common">Arthrobacter uratoxydans</name>
    <dbReference type="NCBI Taxonomy" id="43667"/>
    <lineage>
        <taxon>Bacteria</taxon>
        <taxon>Bacillati</taxon>
        <taxon>Actinomycetota</taxon>
        <taxon>Actinomycetes</taxon>
        <taxon>Micrococcales</taxon>
        <taxon>Micrococcaceae</taxon>
        <taxon>Glutamicibacter</taxon>
    </lineage>
</organism>